<dbReference type="SUPFAM" id="SSF51306">
    <property type="entry name" value="LexA/Signal peptidase"/>
    <property type="match status" value="1"/>
</dbReference>
<accession>A0A372INR9</accession>
<dbReference type="Proteomes" id="UP000264702">
    <property type="component" value="Unassembled WGS sequence"/>
</dbReference>
<evidence type="ECO:0000313" key="2">
    <source>
        <dbReference type="Proteomes" id="UP000264702"/>
    </source>
</evidence>
<sequence length="154" mass="17417">MLRKTSVPVVSVKVAMSVPAVLPQLVQETIQLPEDYFEVFAPRRTLTRRNWERFVAIRVPANQALPMAPLLLSNTVAVIDRHYNSFALWNPPRPNMYAIQVGADIVFRYVTFEAGRLILRPRNLDYAVELLELNDDEAPSGPIVGRVCICISEV</sequence>
<evidence type="ECO:0008006" key="3">
    <source>
        <dbReference type="Google" id="ProtNLM"/>
    </source>
</evidence>
<dbReference type="AlphaFoldDB" id="A0A372INR9"/>
<name>A0A372INR9_9BACT</name>
<evidence type="ECO:0000313" key="1">
    <source>
        <dbReference type="EMBL" id="RFU16233.1"/>
    </source>
</evidence>
<keyword evidence="2" id="KW-1185">Reference proteome</keyword>
<comment type="caution">
    <text evidence="1">The sequence shown here is derived from an EMBL/GenBank/DDBJ whole genome shotgun (WGS) entry which is preliminary data.</text>
</comment>
<gene>
    <name evidence="1" type="ORF">D0Y96_12575</name>
</gene>
<organism evidence="1 2">
    <name type="scientific">Paracidobacterium acidisoli</name>
    <dbReference type="NCBI Taxonomy" id="2303751"/>
    <lineage>
        <taxon>Bacteria</taxon>
        <taxon>Pseudomonadati</taxon>
        <taxon>Acidobacteriota</taxon>
        <taxon>Terriglobia</taxon>
        <taxon>Terriglobales</taxon>
        <taxon>Acidobacteriaceae</taxon>
        <taxon>Paracidobacterium</taxon>
    </lineage>
</organism>
<dbReference type="InterPro" id="IPR036286">
    <property type="entry name" value="LexA/Signal_pep-like_sf"/>
</dbReference>
<dbReference type="EMBL" id="QVQT01000004">
    <property type="protein sequence ID" value="RFU16233.1"/>
    <property type="molecule type" value="Genomic_DNA"/>
</dbReference>
<protein>
    <recommendedName>
        <fullName evidence="3">Peptidase S24/S26A/S26B/S26C domain-containing protein</fullName>
    </recommendedName>
</protein>
<reference evidence="1 2" key="1">
    <citation type="submission" date="2018-08" db="EMBL/GenBank/DDBJ databases">
        <title>Acidipila sp. 4G-K13, an acidobacterium isolated from forest soil.</title>
        <authorList>
            <person name="Gao Z.-H."/>
            <person name="Qiu L.-H."/>
        </authorList>
    </citation>
    <scope>NUCLEOTIDE SEQUENCE [LARGE SCALE GENOMIC DNA]</scope>
    <source>
        <strain evidence="1 2">4G-K13</strain>
    </source>
</reference>
<proteinExistence type="predicted"/>